<keyword evidence="4" id="KW-1185">Reference proteome</keyword>
<feature type="domain" description="Metallo-beta-lactamase" evidence="2">
    <location>
        <begin position="45"/>
        <end position="233"/>
    </location>
</feature>
<dbReference type="PANTHER" id="PTHR42951:SF4">
    <property type="entry name" value="ACYL-COENZYME A THIOESTERASE MBLAC2"/>
    <property type="match status" value="1"/>
</dbReference>
<dbReference type="EMBL" id="JAFLWW010000016">
    <property type="protein sequence ID" value="MBT1160003.1"/>
    <property type="molecule type" value="Genomic_DNA"/>
</dbReference>
<dbReference type="Pfam" id="PF00753">
    <property type="entry name" value="Lactamase_B"/>
    <property type="match status" value="1"/>
</dbReference>
<gene>
    <name evidence="3" type="ORF">J1C56_31170</name>
</gene>
<accession>A0A9X1AI75</accession>
<protein>
    <submittedName>
        <fullName evidence="3">MBL fold metallo-hydrolase</fullName>
    </submittedName>
</protein>
<reference evidence="3" key="2">
    <citation type="submission" date="2021-03" db="EMBL/GenBank/DDBJ databases">
        <authorList>
            <person name="Artuso I."/>
            <person name="Turrini P."/>
            <person name="Pirolo M."/>
            <person name="Lugli G.A."/>
            <person name="Ventura M."/>
            <person name="Visca P."/>
        </authorList>
    </citation>
    <scope>NUCLEOTIDE SEQUENCE</scope>
    <source>
        <strain evidence="3">LMG 26462</strain>
    </source>
</reference>
<dbReference type="InterPro" id="IPR036866">
    <property type="entry name" value="RibonucZ/Hydroxyglut_hydro"/>
</dbReference>
<evidence type="ECO:0000313" key="3">
    <source>
        <dbReference type="EMBL" id="MBT1160003.1"/>
    </source>
</evidence>
<comment type="caution">
    <text evidence="3">The sequence shown here is derived from an EMBL/GenBank/DDBJ whole genome shotgun (WGS) entry which is preliminary data.</text>
</comment>
<name>A0A9X1AI75_9HYPH</name>
<dbReference type="Proteomes" id="UP001138921">
    <property type="component" value="Unassembled WGS sequence"/>
</dbReference>
<dbReference type="Gene3D" id="3.60.15.10">
    <property type="entry name" value="Ribonuclease Z/Hydroxyacylglutathione hydrolase-like"/>
    <property type="match status" value="1"/>
</dbReference>
<dbReference type="SUPFAM" id="SSF56281">
    <property type="entry name" value="Metallo-hydrolase/oxidoreductase"/>
    <property type="match status" value="1"/>
</dbReference>
<dbReference type="SMART" id="SM00849">
    <property type="entry name" value="Lactamase_B"/>
    <property type="match status" value="1"/>
</dbReference>
<sequence>MSQKLEINSGMGDGQIPVAKDWYNVARIDDGLSLILERHVQPWMRCNMWLIHGRERDVLVDTGMGFRPLRMEVAALRDRPVHAVCTHSHFDHMGCACEFDVRLGHHREAEIFNAPDLDNSCARPWIAGNLLTALPHEGYRLDSYRLVSAPLTGYLDEGDVLELGNLALQVLHLPGHSPGSIALYEKKTKTLFSGDAIYDGELIDNAWHSDPNLFRESLHRLCELPIETVHAGHFGSFGHDRLIELVGRYLSGSGRIENIEDWRAEQQGRS</sequence>
<organism evidence="3 4">
    <name type="scientific">Aminobacter anthyllidis</name>
    <dbReference type="NCBI Taxonomy" id="1035067"/>
    <lineage>
        <taxon>Bacteria</taxon>
        <taxon>Pseudomonadati</taxon>
        <taxon>Pseudomonadota</taxon>
        <taxon>Alphaproteobacteria</taxon>
        <taxon>Hyphomicrobiales</taxon>
        <taxon>Phyllobacteriaceae</taxon>
        <taxon>Aminobacter</taxon>
    </lineage>
</organism>
<dbReference type="InterPro" id="IPR050855">
    <property type="entry name" value="NDM-1-like"/>
</dbReference>
<dbReference type="AlphaFoldDB" id="A0A9X1AI75"/>
<evidence type="ECO:0000313" key="4">
    <source>
        <dbReference type="Proteomes" id="UP001138921"/>
    </source>
</evidence>
<dbReference type="GO" id="GO:0017001">
    <property type="term" value="P:antibiotic catabolic process"/>
    <property type="evidence" value="ECO:0007669"/>
    <property type="project" value="UniProtKB-ARBA"/>
</dbReference>
<dbReference type="PANTHER" id="PTHR42951">
    <property type="entry name" value="METALLO-BETA-LACTAMASE DOMAIN-CONTAINING"/>
    <property type="match status" value="1"/>
</dbReference>
<dbReference type="InterPro" id="IPR001279">
    <property type="entry name" value="Metallo-B-lactamas"/>
</dbReference>
<comment type="similarity">
    <text evidence="1">Belongs to the metallo-beta-lactamase superfamily. Class-B beta-lactamase family.</text>
</comment>
<dbReference type="RefSeq" id="WP_214393796.1">
    <property type="nucleotide sequence ID" value="NZ_JAFLWW010000016.1"/>
</dbReference>
<proteinExistence type="inferred from homology"/>
<reference evidence="3" key="1">
    <citation type="journal article" date="2021" name="Microorganisms">
        <title>Phylogenomic Reconstruction and Metabolic Potential of the Genus Aminobacter.</title>
        <authorList>
            <person name="Artuso I."/>
            <person name="Turrini P."/>
            <person name="Pirolo M."/>
            <person name="Lugli G.A."/>
            <person name="Ventura M."/>
            <person name="Visca P."/>
        </authorList>
    </citation>
    <scope>NUCLEOTIDE SEQUENCE</scope>
    <source>
        <strain evidence="3">LMG 26462</strain>
    </source>
</reference>
<evidence type="ECO:0000259" key="2">
    <source>
        <dbReference type="SMART" id="SM00849"/>
    </source>
</evidence>
<evidence type="ECO:0000256" key="1">
    <source>
        <dbReference type="ARBA" id="ARBA00005250"/>
    </source>
</evidence>